<keyword evidence="3" id="KW-0067">ATP-binding</keyword>
<proteinExistence type="predicted"/>
<organism evidence="5">
    <name type="scientific">Perkinsus marinus (strain ATCC 50983 / TXsc)</name>
    <dbReference type="NCBI Taxonomy" id="423536"/>
    <lineage>
        <taxon>Eukaryota</taxon>
        <taxon>Sar</taxon>
        <taxon>Alveolata</taxon>
        <taxon>Perkinsozoa</taxon>
        <taxon>Perkinsea</taxon>
        <taxon>Perkinsida</taxon>
        <taxon>Perkinsidae</taxon>
        <taxon>Perkinsus</taxon>
    </lineage>
</organism>
<dbReference type="PANTHER" id="PTHR12241:SF155">
    <property type="entry name" value="TUBULIN-TYROSINE LIGASE FAMILY PROTEIN"/>
    <property type="match status" value="1"/>
</dbReference>
<evidence type="ECO:0000256" key="2">
    <source>
        <dbReference type="ARBA" id="ARBA00022741"/>
    </source>
</evidence>
<dbReference type="RefSeq" id="XP_002783675.1">
    <property type="nucleotide sequence ID" value="XM_002783629.1"/>
</dbReference>
<dbReference type="SUPFAM" id="SSF56059">
    <property type="entry name" value="Glutathione synthetase ATP-binding domain-like"/>
    <property type="match status" value="1"/>
</dbReference>
<dbReference type="Gene3D" id="3.30.470.20">
    <property type="entry name" value="ATP-grasp fold, B domain"/>
    <property type="match status" value="1"/>
</dbReference>
<dbReference type="PROSITE" id="PS51221">
    <property type="entry name" value="TTL"/>
    <property type="match status" value="1"/>
</dbReference>
<dbReference type="GO" id="GO:0070740">
    <property type="term" value="F:tubulin-glutamic acid ligase activity"/>
    <property type="evidence" value="ECO:0007669"/>
    <property type="project" value="TreeGrafter"/>
</dbReference>
<sequence length="57" mass="6601">FKVNSFELYGFDVIFDESLRAWLLEVNSSPSMNLDTLLDERIKVALIRYGTSIFGIR</sequence>
<dbReference type="Pfam" id="PF03133">
    <property type="entry name" value="TTL"/>
    <property type="match status" value="1"/>
</dbReference>
<dbReference type="GO" id="GO:0005524">
    <property type="term" value="F:ATP binding"/>
    <property type="evidence" value="ECO:0007669"/>
    <property type="project" value="UniProtKB-KW"/>
</dbReference>
<dbReference type="PANTHER" id="PTHR12241">
    <property type="entry name" value="TUBULIN POLYGLUTAMYLASE"/>
    <property type="match status" value="1"/>
</dbReference>
<dbReference type="OrthoDB" id="202825at2759"/>
<evidence type="ECO:0000256" key="3">
    <source>
        <dbReference type="ARBA" id="ARBA00022840"/>
    </source>
</evidence>
<feature type="non-terminal residue" evidence="4">
    <location>
        <position position="1"/>
    </location>
</feature>
<dbReference type="InterPro" id="IPR004344">
    <property type="entry name" value="TTL/TTLL_fam"/>
</dbReference>
<dbReference type="GeneID" id="9046221"/>
<keyword evidence="5" id="KW-1185">Reference proteome</keyword>
<dbReference type="GO" id="GO:0015631">
    <property type="term" value="F:tubulin binding"/>
    <property type="evidence" value="ECO:0007669"/>
    <property type="project" value="TreeGrafter"/>
</dbReference>
<evidence type="ECO:0000256" key="1">
    <source>
        <dbReference type="ARBA" id="ARBA00022598"/>
    </source>
</evidence>
<dbReference type="EMBL" id="GG673583">
    <property type="protein sequence ID" value="EER15471.1"/>
    <property type="molecule type" value="Genomic_DNA"/>
</dbReference>
<feature type="non-terminal residue" evidence="4">
    <location>
        <position position="57"/>
    </location>
</feature>
<dbReference type="GO" id="GO:0000226">
    <property type="term" value="P:microtubule cytoskeleton organization"/>
    <property type="evidence" value="ECO:0007669"/>
    <property type="project" value="TreeGrafter"/>
</dbReference>
<protein>
    <submittedName>
        <fullName evidence="4">Uncharacterized protein</fullName>
    </submittedName>
</protein>
<evidence type="ECO:0000313" key="5">
    <source>
        <dbReference type="Proteomes" id="UP000007800"/>
    </source>
</evidence>
<keyword evidence="2" id="KW-0547">Nucleotide-binding</keyword>
<reference evidence="4 5" key="1">
    <citation type="submission" date="2008-07" db="EMBL/GenBank/DDBJ databases">
        <authorList>
            <person name="El-Sayed N."/>
            <person name="Caler E."/>
            <person name="Inman J."/>
            <person name="Amedeo P."/>
            <person name="Hass B."/>
            <person name="Wortman J."/>
        </authorList>
    </citation>
    <scope>NUCLEOTIDE SEQUENCE [LARGE SCALE GENOMIC DNA]</scope>
    <source>
        <strain evidence="5">ATCC 50983 / TXsc</strain>
    </source>
</reference>
<gene>
    <name evidence="4" type="ORF">Pmar_PMAR003206</name>
</gene>
<dbReference type="Proteomes" id="UP000007800">
    <property type="component" value="Unassembled WGS sequence"/>
</dbReference>
<evidence type="ECO:0000313" key="4">
    <source>
        <dbReference type="EMBL" id="EER15471.1"/>
    </source>
</evidence>
<accession>C5KJ72</accession>
<dbReference type="InParanoid" id="C5KJ72"/>
<dbReference type="GO" id="GO:0036064">
    <property type="term" value="C:ciliary basal body"/>
    <property type="evidence" value="ECO:0007669"/>
    <property type="project" value="TreeGrafter"/>
</dbReference>
<keyword evidence="1" id="KW-0436">Ligase</keyword>
<dbReference type="AlphaFoldDB" id="C5KJ72"/>
<name>C5KJ72_PERM5</name>